<keyword evidence="7" id="KW-0966">Cell projection</keyword>
<evidence type="ECO:0000256" key="10">
    <source>
        <dbReference type="ARBA" id="ARBA00041080"/>
    </source>
</evidence>
<reference evidence="11" key="1">
    <citation type="journal article" date="2023" name="Insect Mol. Biol.">
        <title>Genome sequencing provides insights into the evolution of gene families encoding plant cell wall-degrading enzymes in longhorned beetles.</title>
        <authorList>
            <person name="Shin N.R."/>
            <person name="Okamura Y."/>
            <person name="Kirsch R."/>
            <person name="Pauchet Y."/>
        </authorList>
    </citation>
    <scope>NUCLEOTIDE SEQUENCE</scope>
    <source>
        <strain evidence="11">MMC_N1</strain>
    </source>
</reference>
<keyword evidence="4" id="KW-0282">Flagellum</keyword>
<organism evidence="11 12">
    <name type="scientific">Molorchus minor</name>
    <dbReference type="NCBI Taxonomy" id="1323400"/>
    <lineage>
        <taxon>Eukaryota</taxon>
        <taxon>Metazoa</taxon>
        <taxon>Ecdysozoa</taxon>
        <taxon>Arthropoda</taxon>
        <taxon>Hexapoda</taxon>
        <taxon>Insecta</taxon>
        <taxon>Pterygota</taxon>
        <taxon>Neoptera</taxon>
        <taxon>Endopterygota</taxon>
        <taxon>Coleoptera</taxon>
        <taxon>Polyphaga</taxon>
        <taxon>Cucujiformia</taxon>
        <taxon>Chrysomeloidea</taxon>
        <taxon>Cerambycidae</taxon>
        <taxon>Lamiinae</taxon>
        <taxon>Monochamini</taxon>
        <taxon>Molorchus</taxon>
    </lineage>
</organism>
<dbReference type="EMBL" id="JAPWTJ010000843">
    <property type="protein sequence ID" value="KAJ8975326.1"/>
    <property type="molecule type" value="Genomic_DNA"/>
</dbReference>
<gene>
    <name evidence="11" type="ORF">NQ317_008312</name>
</gene>
<dbReference type="InterPro" id="IPR055316">
    <property type="entry name" value="RSP9"/>
</dbReference>
<evidence type="ECO:0000313" key="11">
    <source>
        <dbReference type="EMBL" id="KAJ8975326.1"/>
    </source>
</evidence>
<evidence type="ECO:0000256" key="5">
    <source>
        <dbReference type="ARBA" id="ARBA00023069"/>
    </source>
</evidence>
<comment type="similarity">
    <text evidence="9">Belongs to the flagellar radial spoke RSP9 family.</text>
</comment>
<evidence type="ECO:0000256" key="3">
    <source>
        <dbReference type="ARBA" id="ARBA00022794"/>
    </source>
</evidence>
<dbReference type="Pfam" id="PF04712">
    <property type="entry name" value="Radial_spoke"/>
    <property type="match status" value="1"/>
</dbReference>
<evidence type="ECO:0000256" key="6">
    <source>
        <dbReference type="ARBA" id="ARBA00023212"/>
    </source>
</evidence>
<evidence type="ECO:0000256" key="2">
    <source>
        <dbReference type="ARBA" id="ARBA00022490"/>
    </source>
</evidence>
<evidence type="ECO:0000256" key="1">
    <source>
        <dbReference type="ARBA" id="ARBA00004611"/>
    </source>
</evidence>
<dbReference type="Proteomes" id="UP001162164">
    <property type="component" value="Unassembled WGS sequence"/>
</dbReference>
<evidence type="ECO:0000313" key="12">
    <source>
        <dbReference type="Proteomes" id="UP001162164"/>
    </source>
</evidence>
<keyword evidence="2" id="KW-0963">Cytoplasm</keyword>
<keyword evidence="6" id="KW-0206">Cytoskeleton</keyword>
<keyword evidence="3" id="KW-0970">Cilium biogenesis/degradation</keyword>
<proteinExistence type="inferred from homology"/>
<evidence type="ECO:0000256" key="4">
    <source>
        <dbReference type="ARBA" id="ARBA00022846"/>
    </source>
</evidence>
<dbReference type="PANTHER" id="PTHR22069:SF0">
    <property type="entry name" value="RADIAL SPOKE HEAD PROTEIN 9 HOMOLOG"/>
    <property type="match status" value="1"/>
</dbReference>
<protein>
    <recommendedName>
        <fullName evidence="10">Radial spoke head protein 9 homolog</fullName>
    </recommendedName>
</protein>
<dbReference type="PANTHER" id="PTHR22069">
    <property type="entry name" value="MITOCHONDRIAL RIBOSOMAL PROTEIN S18"/>
    <property type="match status" value="1"/>
</dbReference>
<keyword evidence="5" id="KW-0969">Cilium</keyword>
<name>A0ABQ9JBD9_9CUCU</name>
<dbReference type="InterPro" id="IPR006802">
    <property type="entry name" value="Radial_spoke"/>
</dbReference>
<evidence type="ECO:0000256" key="7">
    <source>
        <dbReference type="ARBA" id="ARBA00023273"/>
    </source>
</evidence>
<accession>A0ABQ9JBD9</accession>
<keyword evidence="12" id="KW-1185">Reference proteome</keyword>
<comment type="caution">
    <text evidence="11">The sequence shown here is derived from an EMBL/GenBank/DDBJ whole genome shotgun (WGS) entry which is preliminary data.</text>
</comment>
<evidence type="ECO:0000256" key="9">
    <source>
        <dbReference type="ARBA" id="ARBA00038319"/>
    </source>
</evidence>
<comment type="subcellular location">
    <subcellularLocation>
        <location evidence="8">Cell projection</location>
        <location evidence="8">Kinocilium</location>
    </subcellularLocation>
    <subcellularLocation>
        <location evidence="1">Cytoplasm</location>
        <location evidence="1">Cytoskeleton</location>
        <location evidence="1">Flagellum axoneme</location>
    </subcellularLocation>
</comment>
<sequence>MNLNFVLDTLHSSGHFGHVISTEESLVLHNSLLILQNENHFRNVFFWGKIFGAEKDYYIAYGYTRDALHGRIYYYSSNCVRWGLLPQPTKKWDVVNAFVFYKVSSTILQCRQLQGDPALVIDVLIEKDETLVCGKRKAPQIRKLKEEDRLATTVHLIHNESGAIPRGALFRRPDGVVVENISFEGLSTLDAREISSFLHFRPPTQKWNTNLLIRDDYNYAMDFLDPLDIDIPEGCWIIQITSSEEMVILKSVYWPGMIFFHYLRTPRHGFVYFGHGKKCLDLPFMLSPFFCLKMYNYL</sequence>
<evidence type="ECO:0000256" key="8">
    <source>
        <dbReference type="ARBA" id="ARBA00037822"/>
    </source>
</evidence>